<dbReference type="InterPro" id="IPR021109">
    <property type="entry name" value="Peptidase_aspartic_dom_sf"/>
</dbReference>
<dbReference type="GO" id="GO:0004190">
    <property type="term" value="F:aspartic-type endopeptidase activity"/>
    <property type="evidence" value="ECO:0007669"/>
    <property type="project" value="InterPro"/>
</dbReference>
<proteinExistence type="inferred from homology"/>
<keyword evidence="4" id="KW-0732">Signal</keyword>
<dbReference type="PANTHER" id="PTHR47966">
    <property type="entry name" value="BETA-SITE APP-CLEAVING ENZYME, ISOFORM A-RELATED"/>
    <property type="match status" value="1"/>
</dbReference>
<keyword evidence="6" id="KW-0378">Hydrolase</keyword>
<evidence type="ECO:0000259" key="5">
    <source>
        <dbReference type="PROSITE" id="PS51767"/>
    </source>
</evidence>
<dbReference type="AlphaFoldDB" id="A0A8E2AUL8"/>
<reference evidence="6 7" key="1">
    <citation type="submission" date="2016-07" db="EMBL/GenBank/DDBJ databases">
        <title>Draft genome of the white-rot fungus Obba rivulosa 3A-2.</title>
        <authorList>
            <consortium name="DOE Joint Genome Institute"/>
            <person name="Miettinen O."/>
            <person name="Riley R."/>
            <person name="Acob R."/>
            <person name="Barry K."/>
            <person name="Cullen D."/>
            <person name="De Vries R."/>
            <person name="Hainaut M."/>
            <person name="Hatakka A."/>
            <person name="Henrissat B."/>
            <person name="Hilden K."/>
            <person name="Kuo R."/>
            <person name="Labutti K."/>
            <person name="Lipzen A."/>
            <person name="Makela M.R."/>
            <person name="Sandor L."/>
            <person name="Spatafora J.W."/>
            <person name="Grigoriev I.V."/>
            <person name="Hibbett D.S."/>
        </authorList>
    </citation>
    <scope>NUCLEOTIDE SEQUENCE [LARGE SCALE GENOMIC DNA]</scope>
    <source>
        <strain evidence="6 7">3A-2</strain>
    </source>
</reference>
<feature type="chain" id="PRO_5034223903" evidence="4">
    <location>
        <begin position="29"/>
        <end position="582"/>
    </location>
</feature>
<keyword evidence="3" id="KW-0812">Transmembrane</keyword>
<dbReference type="InterPro" id="IPR033121">
    <property type="entry name" value="PEPTIDASE_A1"/>
</dbReference>
<evidence type="ECO:0000313" key="6">
    <source>
        <dbReference type="EMBL" id="OCH88349.1"/>
    </source>
</evidence>
<feature type="signal peptide" evidence="4">
    <location>
        <begin position="1"/>
        <end position="28"/>
    </location>
</feature>
<keyword evidence="6" id="KW-0645">Protease</keyword>
<protein>
    <submittedName>
        <fullName evidence="6">Acid protease</fullName>
    </submittedName>
</protein>
<feature type="region of interest" description="Disordered" evidence="2">
    <location>
        <begin position="524"/>
        <end position="582"/>
    </location>
</feature>
<dbReference type="SUPFAM" id="SSF50630">
    <property type="entry name" value="Acid proteases"/>
    <property type="match status" value="1"/>
</dbReference>
<dbReference type="Gene3D" id="2.40.70.10">
    <property type="entry name" value="Acid Proteases"/>
    <property type="match status" value="2"/>
</dbReference>
<keyword evidence="3" id="KW-0472">Membrane</keyword>
<name>A0A8E2AUL8_9APHY</name>
<keyword evidence="3" id="KW-1133">Transmembrane helix</keyword>
<dbReference type="GO" id="GO:0006508">
    <property type="term" value="P:proteolysis"/>
    <property type="evidence" value="ECO:0007669"/>
    <property type="project" value="UniProtKB-KW"/>
</dbReference>
<accession>A0A8E2AUL8</accession>
<feature type="domain" description="Peptidase A1" evidence="5">
    <location>
        <begin position="56"/>
        <end position="422"/>
    </location>
</feature>
<dbReference type="PROSITE" id="PS51767">
    <property type="entry name" value="PEPTIDASE_A1"/>
    <property type="match status" value="1"/>
</dbReference>
<dbReference type="Proteomes" id="UP000250043">
    <property type="component" value="Unassembled WGS sequence"/>
</dbReference>
<dbReference type="EMBL" id="KV722455">
    <property type="protein sequence ID" value="OCH88349.1"/>
    <property type="molecule type" value="Genomic_DNA"/>
</dbReference>
<feature type="compositionally biased region" description="Low complexity" evidence="2">
    <location>
        <begin position="533"/>
        <end position="543"/>
    </location>
</feature>
<keyword evidence="7" id="KW-1185">Reference proteome</keyword>
<evidence type="ECO:0000256" key="3">
    <source>
        <dbReference type="SAM" id="Phobius"/>
    </source>
</evidence>
<evidence type="ECO:0000256" key="4">
    <source>
        <dbReference type="SAM" id="SignalP"/>
    </source>
</evidence>
<evidence type="ECO:0000313" key="7">
    <source>
        <dbReference type="Proteomes" id="UP000250043"/>
    </source>
</evidence>
<evidence type="ECO:0000256" key="2">
    <source>
        <dbReference type="SAM" id="MobiDB-lite"/>
    </source>
</evidence>
<gene>
    <name evidence="6" type="ORF">OBBRIDRAFT_758329</name>
</gene>
<dbReference type="PANTHER" id="PTHR47966:SF51">
    <property type="entry name" value="BETA-SITE APP-CLEAVING ENZYME, ISOFORM A-RELATED"/>
    <property type="match status" value="1"/>
</dbReference>
<sequence length="582" mass="61052">MSLHSSSSLPSVLRACLIALCLSDVASAATLRKRFSDSAPPTTVNIPLLFDTSGRYIVSVGMADNNPQNFNFTLSMSTGMTTVAGTSCSTCGGASAYNQSASNSAHTLQNSDSLSFLGAGVSGSVIQEDCTMKEQNGTGWSYPKQTILVANQQTNVSVIAGGISGVAGLGTNRQPTGSSGYTPAFNDSIFGAWLGRNPGMSNFSFGLQLNAPVVTPKDTASSPSSAAPSSTPIVTEKNTAGTMHWLKPDGSAYEQSSLASATVTSNSTVNPATGAPSDWAVQLGGFVFNSGSDQINNNQELLTTIDPYYPEIYLPMEQATLLNTAILGSQAQPGISTVENNAAQAWTIPCDAQYTFGIEIGSQVYQVDQSVLMSNVDGTCYSGIEGWTNSSAEMVLLGSRFVSQFYLIFNIGRDGTDTVSFALRSTKSTNHTGAIVGGVVGGVGGAVLLALGAYLLWFRHRRGGRPFFRDTSVLEDEFKAARVEPFTVQPAAPAPVSVVQPQTPMSPQPTTPLFVQDFHHDDIAPPSYEASEAGAGSPPQAQQQRRDTKSEYAPTEAGTATSSTVGGSRLSPNRLHFSSIPE</sequence>
<comment type="similarity">
    <text evidence="1">Belongs to the peptidase A1 family.</text>
</comment>
<dbReference type="OrthoDB" id="2563011at2759"/>
<feature type="region of interest" description="Disordered" evidence="2">
    <location>
        <begin position="215"/>
        <end position="234"/>
    </location>
</feature>
<organism evidence="6 7">
    <name type="scientific">Obba rivulosa</name>
    <dbReference type="NCBI Taxonomy" id="1052685"/>
    <lineage>
        <taxon>Eukaryota</taxon>
        <taxon>Fungi</taxon>
        <taxon>Dikarya</taxon>
        <taxon>Basidiomycota</taxon>
        <taxon>Agaricomycotina</taxon>
        <taxon>Agaricomycetes</taxon>
        <taxon>Polyporales</taxon>
        <taxon>Gelatoporiaceae</taxon>
        <taxon>Obba</taxon>
    </lineage>
</organism>
<feature type="transmembrane region" description="Helical" evidence="3">
    <location>
        <begin position="434"/>
        <end position="457"/>
    </location>
</feature>
<dbReference type="InterPro" id="IPR001461">
    <property type="entry name" value="Aspartic_peptidase_A1"/>
</dbReference>
<feature type="compositionally biased region" description="Low complexity" evidence="2">
    <location>
        <begin position="219"/>
        <end position="232"/>
    </location>
</feature>
<evidence type="ECO:0000256" key="1">
    <source>
        <dbReference type="ARBA" id="ARBA00007447"/>
    </source>
</evidence>